<dbReference type="SUPFAM" id="SSF50998">
    <property type="entry name" value="Quinoprotein alcohol dehydrogenase-like"/>
    <property type="match status" value="1"/>
</dbReference>
<organism evidence="4 5">
    <name type="scientific">Streptomyces sulfonofaciens</name>
    <dbReference type="NCBI Taxonomy" id="68272"/>
    <lineage>
        <taxon>Bacteria</taxon>
        <taxon>Bacillati</taxon>
        <taxon>Actinomycetota</taxon>
        <taxon>Actinomycetes</taxon>
        <taxon>Kitasatosporales</taxon>
        <taxon>Streptomycetaceae</taxon>
        <taxon>Streptomyces</taxon>
    </lineage>
</organism>
<evidence type="ECO:0000259" key="3">
    <source>
        <dbReference type="Pfam" id="PF13360"/>
    </source>
</evidence>
<dbReference type="PANTHER" id="PTHR34512">
    <property type="entry name" value="CELL SURFACE PROTEIN"/>
    <property type="match status" value="1"/>
</dbReference>
<proteinExistence type="predicted"/>
<dbReference type="Pfam" id="PF13360">
    <property type="entry name" value="PQQ_2"/>
    <property type="match status" value="2"/>
</dbReference>
<dbReference type="Gene3D" id="2.40.10.480">
    <property type="match status" value="1"/>
</dbReference>
<evidence type="ECO:0000313" key="5">
    <source>
        <dbReference type="Proteomes" id="UP000603708"/>
    </source>
</evidence>
<keyword evidence="5" id="KW-1185">Reference proteome</keyword>
<dbReference type="EMBL" id="BNCD01000022">
    <property type="protein sequence ID" value="GHH86465.1"/>
    <property type="molecule type" value="Genomic_DNA"/>
</dbReference>
<dbReference type="InterPro" id="IPR018391">
    <property type="entry name" value="PQQ_b-propeller_rpt"/>
</dbReference>
<reference evidence="4" key="1">
    <citation type="journal article" date="2014" name="Int. J. Syst. Evol. Microbiol.">
        <title>Complete genome sequence of Corynebacterium casei LMG S-19264T (=DSM 44701T), isolated from a smear-ripened cheese.</title>
        <authorList>
            <consortium name="US DOE Joint Genome Institute (JGI-PGF)"/>
            <person name="Walter F."/>
            <person name="Albersmeier A."/>
            <person name="Kalinowski J."/>
            <person name="Ruckert C."/>
        </authorList>
    </citation>
    <scope>NUCLEOTIDE SEQUENCE</scope>
    <source>
        <strain evidence="4">JCM 5069</strain>
    </source>
</reference>
<dbReference type="InterPro" id="IPR002372">
    <property type="entry name" value="PQQ_rpt_dom"/>
</dbReference>
<accession>A0A919GKE8</accession>
<reference evidence="4" key="2">
    <citation type="submission" date="2020-09" db="EMBL/GenBank/DDBJ databases">
        <authorList>
            <person name="Sun Q."/>
            <person name="Ohkuma M."/>
        </authorList>
    </citation>
    <scope>NUCLEOTIDE SEQUENCE</scope>
    <source>
        <strain evidence="4">JCM 5069</strain>
    </source>
</reference>
<dbReference type="SMART" id="SM00564">
    <property type="entry name" value="PQQ"/>
    <property type="match status" value="5"/>
</dbReference>
<name>A0A919GKE8_9ACTN</name>
<sequence length="421" mass="42982">MVSMRVRIMAAIAAGVSAALLSACGASDGPGGASQGSRAHGTADARGTGGPAKPLDAPAAPPGRATYAPWPSALHDARHSGASPDEGPTSGRVAWRRHLEGPVTPGPVVGADGTIYASSNGGVLHGIDPATGKDRWTFDSGADGGAGDLSVSPLVLPDKDILFPTPGRALIALSPAGHRLWTVTLPGTPTSPVTADGHRVYVGDSTGGVTAIDLTDHGGHRVAWRVDVGDTSYGSVVTDGSGRLYTTADSSLVAVDDKGATGAVAWRRDPHDRITEVSAGLAPDGTALLGTNGHSEWAYHRDGSPAWHSPRVITYSSPAVTAGGLAYVGDHARLVHVFDVRSGKEVARYGPVGGKIWSSTVVDRAYHLYFGGQDGKAYGFDAKGNRLFAVDLGGPVDSYPALTADGRLLIGSRNGMLTAIG</sequence>
<feature type="domain" description="Pyrrolo-quinoline quinone repeat" evidence="3">
    <location>
        <begin position="221"/>
        <end position="349"/>
    </location>
</feature>
<feature type="region of interest" description="Disordered" evidence="1">
    <location>
        <begin position="27"/>
        <end position="92"/>
    </location>
</feature>
<feature type="chain" id="PRO_5037610642" description="Pyrrolo-quinoline quinone repeat domain-containing protein" evidence="2">
    <location>
        <begin position="26"/>
        <end position="421"/>
    </location>
</feature>
<dbReference type="Proteomes" id="UP000603708">
    <property type="component" value="Unassembled WGS sequence"/>
</dbReference>
<feature type="signal peptide" evidence="2">
    <location>
        <begin position="1"/>
        <end position="25"/>
    </location>
</feature>
<dbReference type="InterPro" id="IPR015943">
    <property type="entry name" value="WD40/YVTN_repeat-like_dom_sf"/>
</dbReference>
<protein>
    <recommendedName>
        <fullName evidence="3">Pyrrolo-quinoline quinone repeat domain-containing protein</fullName>
    </recommendedName>
</protein>
<feature type="domain" description="Pyrrolo-quinoline quinone repeat" evidence="3">
    <location>
        <begin position="88"/>
        <end position="215"/>
    </location>
</feature>
<gene>
    <name evidence="4" type="ORF">GCM10018793_58460</name>
</gene>
<dbReference type="PROSITE" id="PS51257">
    <property type="entry name" value="PROKAR_LIPOPROTEIN"/>
    <property type="match status" value="1"/>
</dbReference>
<dbReference type="PANTHER" id="PTHR34512:SF30">
    <property type="entry name" value="OUTER MEMBRANE PROTEIN ASSEMBLY FACTOR BAMB"/>
    <property type="match status" value="1"/>
</dbReference>
<dbReference type="InterPro" id="IPR011047">
    <property type="entry name" value="Quinoprotein_ADH-like_sf"/>
</dbReference>
<evidence type="ECO:0000256" key="2">
    <source>
        <dbReference type="SAM" id="SignalP"/>
    </source>
</evidence>
<dbReference type="RefSeq" id="WP_189937170.1">
    <property type="nucleotide sequence ID" value="NZ_BNCD01000022.1"/>
</dbReference>
<keyword evidence="2" id="KW-0732">Signal</keyword>
<comment type="caution">
    <text evidence="4">The sequence shown here is derived from an EMBL/GenBank/DDBJ whole genome shotgun (WGS) entry which is preliminary data.</text>
</comment>
<dbReference type="Gene3D" id="2.130.10.10">
    <property type="entry name" value="YVTN repeat-like/Quinoprotein amine dehydrogenase"/>
    <property type="match status" value="2"/>
</dbReference>
<evidence type="ECO:0000313" key="4">
    <source>
        <dbReference type="EMBL" id="GHH86465.1"/>
    </source>
</evidence>
<dbReference type="AlphaFoldDB" id="A0A919GKE8"/>
<evidence type="ECO:0000256" key="1">
    <source>
        <dbReference type="SAM" id="MobiDB-lite"/>
    </source>
</evidence>